<dbReference type="SUPFAM" id="SSF69189">
    <property type="entry name" value="Penicillin-binding protein associated domain"/>
    <property type="match status" value="1"/>
</dbReference>
<feature type="region of interest" description="Disordered" evidence="14">
    <location>
        <begin position="317"/>
        <end position="341"/>
    </location>
</feature>
<keyword evidence="5 18" id="KW-0121">Carboxypeptidase</keyword>
<dbReference type="InterPro" id="IPR001967">
    <property type="entry name" value="Peptidase_S11_N"/>
</dbReference>
<evidence type="ECO:0000256" key="4">
    <source>
        <dbReference type="ARBA" id="ARBA00012448"/>
    </source>
</evidence>
<evidence type="ECO:0000256" key="11">
    <source>
        <dbReference type="ARBA" id="ARBA00023316"/>
    </source>
</evidence>
<evidence type="ECO:0000256" key="13">
    <source>
        <dbReference type="RuleBase" id="RU004016"/>
    </source>
</evidence>
<feature type="domain" description="Peptidase S11 D-Ala-D-Ala carboxypeptidase A C-terminal" evidence="17">
    <location>
        <begin position="377"/>
        <end position="424"/>
    </location>
</feature>
<evidence type="ECO:0000256" key="8">
    <source>
        <dbReference type="ARBA" id="ARBA00022801"/>
    </source>
</evidence>
<evidence type="ECO:0000259" key="17">
    <source>
        <dbReference type="Pfam" id="PF07943"/>
    </source>
</evidence>
<evidence type="ECO:0000256" key="2">
    <source>
        <dbReference type="ARBA" id="ARBA00004752"/>
    </source>
</evidence>
<evidence type="ECO:0000313" key="19">
    <source>
        <dbReference type="Proteomes" id="UP001644719"/>
    </source>
</evidence>
<dbReference type="EC" id="3.4.16.4" evidence="4"/>
<gene>
    <name evidence="18" type="ORF">G5B17_00440</name>
</gene>
<comment type="caution">
    <text evidence="18">The sequence shown here is derived from an EMBL/GenBank/DDBJ whole genome shotgun (WGS) entry which is preliminary data.</text>
</comment>
<dbReference type="InterPro" id="IPR015956">
    <property type="entry name" value="Peniciliin-bd_prot_C_sf"/>
</dbReference>
<comment type="catalytic activity">
    <reaction evidence="12">
        <text>Preferential cleavage: (Ac)2-L-Lys-D-Ala-|-D-Ala. Also transpeptidation of peptidyl-alanyl moieties that are N-acyl substituents of D-alanine.</text>
        <dbReference type="EC" id="3.4.16.4"/>
    </reaction>
</comment>
<accession>A0ABX2H1E7</accession>
<dbReference type="PANTHER" id="PTHR21581">
    <property type="entry name" value="D-ALANYL-D-ALANINE CARBOXYPEPTIDASE"/>
    <property type="match status" value="1"/>
</dbReference>
<keyword evidence="8" id="KW-0378">Hydrolase</keyword>
<dbReference type="InterPro" id="IPR012338">
    <property type="entry name" value="Beta-lactam/transpept-like"/>
</dbReference>
<dbReference type="Gene3D" id="3.40.710.10">
    <property type="entry name" value="DD-peptidase/beta-lactamase superfamily"/>
    <property type="match status" value="1"/>
</dbReference>
<keyword evidence="9" id="KW-0133">Cell shape</keyword>
<evidence type="ECO:0000256" key="5">
    <source>
        <dbReference type="ARBA" id="ARBA00022645"/>
    </source>
</evidence>
<feature type="compositionally biased region" description="Basic and acidic residues" evidence="14">
    <location>
        <begin position="324"/>
        <end position="339"/>
    </location>
</feature>
<dbReference type="InterPro" id="IPR037167">
    <property type="entry name" value="Peptidase_S11_C_sf"/>
</dbReference>
<evidence type="ECO:0000256" key="6">
    <source>
        <dbReference type="ARBA" id="ARBA00022670"/>
    </source>
</evidence>
<evidence type="ECO:0000256" key="10">
    <source>
        <dbReference type="ARBA" id="ARBA00022984"/>
    </source>
</evidence>
<dbReference type="RefSeq" id="WP_243879967.1">
    <property type="nucleotide sequence ID" value="NZ_JAAITS010000001.1"/>
</dbReference>
<dbReference type="Pfam" id="PF07943">
    <property type="entry name" value="PBP5_C"/>
    <property type="match status" value="1"/>
</dbReference>
<keyword evidence="7 15" id="KW-0732">Signal</keyword>
<dbReference type="Gene3D" id="2.60.410.10">
    <property type="entry name" value="D-Ala-D-Ala carboxypeptidase, C-terminal domain"/>
    <property type="match status" value="1"/>
</dbReference>
<evidence type="ECO:0000256" key="15">
    <source>
        <dbReference type="SAM" id="SignalP"/>
    </source>
</evidence>
<evidence type="ECO:0000256" key="14">
    <source>
        <dbReference type="SAM" id="MobiDB-lite"/>
    </source>
</evidence>
<keyword evidence="19" id="KW-1185">Reference proteome</keyword>
<feature type="chain" id="PRO_5045657840" description="serine-type D-Ala-D-Ala carboxypeptidase" evidence="15">
    <location>
        <begin position="27"/>
        <end position="442"/>
    </location>
</feature>
<comment type="similarity">
    <text evidence="3 13">Belongs to the peptidase S11 family.</text>
</comment>
<keyword evidence="10" id="KW-0573">Peptidoglycan synthesis</keyword>
<evidence type="ECO:0000259" key="16">
    <source>
        <dbReference type="Pfam" id="PF00768"/>
    </source>
</evidence>
<name>A0ABX2H1E7_9FIRM</name>
<keyword evidence="11" id="KW-0961">Cell wall biogenesis/degradation</keyword>
<evidence type="ECO:0000256" key="9">
    <source>
        <dbReference type="ARBA" id="ARBA00022960"/>
    </source>
</evidence>
<protein>
    <recommendedName>
        <fullName evidence="4">serine-type D-Ala-D-Ala carboxypeptidase</fullName>
        <ecNumber evidence="4">3.4.16.4</ecNumber>
    </recommendedName>
</protein>
<organism evidence="18 19">
    <name type="scientific">Blautia faecis</name>
    <dbReference type="NCBI Taxonomy" id="871665"/>
    <lineage>
        <taxon>Bacteria</taxon>
        <taxon>Bacillati</taxon>
        <taxon>Bacillota</taxon>
        <taxon>Clostridia</taxon>
        <taxon>Lachnospirales</taxon>
        <taxon>Lachnospiraceae</taxon>
        <taxon>Blautia</taxon>
    </lineage>
</organism>
<dbReference type="PRINTS" id="PR00725">
    <property type="entry name" value="DADACBPTASE1"/>
</dbReference>
<dbReference type="EMBL" id="JAAITS010000001">
    <property type="protein sequence ID" value="NSG83928.1"/>
    <property type="molecule type" value="Genomic_DNA"/>
</dbReference>
<evidence type="ECO:0000256" key="3">
    <source>
        <dbReference type="ARBA" id="ARBA00007164"/>
    </source>
</evidence>
<feature type="domain" description="Peptidase S11 D-alanyl-D-alanine carboxypeptidase A N-terminal" evidence="16">
    <location>
        <begin position="57"/>
        <end position="280"/>
    </location>
</feature>
<comment type="function">
    <text evidence="1">Removes C-terminal D-alanyl residues from sugar-peptide cell wall precursors.</text>
</comment>
<evidence type="ECO:0000256" key="1">
    <source>
        <dbReference type="ARBA" id="ARBA00003217"/>
    </source>
</evidence>
<dbReference type="Proteomes" id="UP001644719">
    <property type="component" value="Unassembled WGS sequence"/>
</dbReference>
<evidence type="ECO:0000256" key="7">
    <source>
        <dbReference type="ARBA" id="ARBA00022729"/>
    </source>
</evidence>
<feature type="signal peptide" evidence="15">
    <location>
        <begin position="1"/>
        <end position="26"/>
    </location>
</feature>
<evidence type="ECO:0000313" key="18">
    <source>
        <dbReference type="EMBL" id="NSG83928.1"/>
    </source>
</evidence>
<reference evidence="18 19" key="1">
    <citation type="journal article" date="2020" name="Cell Host Microbe">
        <title>Functional and Genomic Variation between Human-Derived Isolates of Lachnospiraceae Reveals Inter- and Intra-Species Diversity.</title>
        <authorList>
            <person name="Sorbara M.T."/>
            <person name="Littmann E.R."/>
            <person name="Fontana E."/>
            <person name="Moody T.U."/>
            <person name="Kohout C.E."/>
            <person name="Gjonbalaj M."/>
            <person name="Eaton V."/>
            <person name="Seok R."/>
            <person name="Leiner I.M."/>
            <person name="Pamer E.G."/>
        </authorList>
    </citation>
    <scope>NUCLEOTIDE SEQUENCE [LARGE SCALE GENOMIC DNA]</scope>
    <source>
        <strain evidence="18 19">MSK.17.74</strain>
    </source>
</reference>
<dbReference type="SUPFAM" id="SSF56601">
    <property type="entry name" value="beta-lactamase/transpeptidase-like"/>
    <property type="match status" value="1"/>
</dbReference>
<dbReference type="InterPro" id="IPR012907">
    <property type="entry name" value="Peptidase_S11_C"/>
</dbReference>
<evidence type="ECO:0000256" key="12">
    <source>
        <dbReference type="ARBA" id="ARBA00034000"/>
    </source>
</evidence>
<keyword evidence="6" id="KW-0645">Protease</keyword>
<dbReference type="Pfam" id="PF00768">
    <property type="entry name" value="Peptidase_S11"/>
    <property type="match status" value="1"/>
</dbReference>
<dbReference type="PANTHER" id="PTHR21581:SF33">
    <property type="entry name" value="D-ALANYL-D-ALANINE CARBOXYPEPTIDASE DACB"/>
    <property type="match status" value="1"/>
</dbReference>
<proteinExistence type="inferred from homology"/>
<sequence length="442" mass="48696">MKSRYRFFCLTLTFVLVLCTAGQVSGSTGTDEKKAVSSIVQMIPAAVDMKETDGPGNLYALSAVLMDGDSGRVLYEKEGYIARPNASTTKVMTCILALEKGSGDDYVMVSENAASQPEVKLNLKEGEQYYLEDLLYSLMLKSHNDTAVAIAEHIGGSVEGFAKMMNAKAKEIGCTNTHFVTPNGLDSADAGGIHQTTARDLALIMSYAVKNKAFLHITQTRDYSFSDISGKRQFSVHNANAFLDMTPDAISGKTGFTGNAGYCYVAACENEERKFIISLLGCGWPNNKTYKWKDAMKLLEYGKANFHKETYWQEPEIPAIPVKDGTDESSGKESGKENQENSGKIFTEIGTGFADAYINGQIQASDSDKKKQILLKEGEKITCRLRIEKNLTAPVKKGQKIGQVTFSLGELVLDNYFVTADRNIVKITYLWCANKVFHDFFH</sequence>
<dbReference type="InterPro" id="IPR018044">
    <property type="entry name" value="Peptidase_S11"/>
</dbReference>
<comment type="pathway">
    <text evidence="2">Cell wall biogenesis; peptidoglycan biosynthesis.</text>
</comment>
<dbReference type="GO" id="GO:0004180">
    <property type="term" value="F:carboxypeptidase activity"/>
    <property type="evidence" value="ECO:0007669"/>
    <property type="project" value="UniProtKB-KW"/>
</dbReference>